<comment type="caution">
    <text evidence="1">The sequence shown here is derived from an EMBL/GenBank/DDBJ whole genome shotgun (WGS) entry which is preliminary data.</text>
</comment>
<dbReference type="AlphaFoldDB" id="A0AAJ5FJZ7"/>
<proteinExistence type="predicted"/>
<name>A0AAJ5FJZ7_LEVBR</name>
<sequence length="73" mass="8504">MDFIDVYGINHENCTLVTPTREYSRINIFMDSVGRRFVAMSPDPVPSKYGSVNSHWKRGRPSEAPKDYFYIDK</sequence>
<organism evidence="1 2">
    <name type="scientific">Levilactobacillus brevis</name>
    <name type="common">Lactobacillus brevis</name>
    <dbReference type="NCBI Taxonomy" id="1580"/>
    <lineage>
        <taxon>Bacteria</taxon>
        <taxon>Bacillati</taxon>
        <taxon>Bacillota</taxon>
        <taxon>Bacilli</taxon>
        <taxon>Lactobacillales</taxon>
        <taxon>Lactobacillaceae</taxon>
        <taxon>Levilactobacillus</taxon>
    </lineage>
</organism>
<reference evidence="1" key="1">
    <citation type="submission" date="2018-05" db="EMBL/GenBank/DDBJ databases">
        <title>Genome Comparison of Lactic Acid Bacteria Isolated from non-Wheat Sourdough.</title>
        <authorList>
            <person name="Rice T."/>
            <person name="Axel C."/>
            <person name="Lynch K.M."/>
            <person name="Benz C."/>
            <person name="Arendt E.K."/>
            <person name="Coffey A."/>
        </authorList>
    </citation>
    <scope>NUCLEOTIDE SEQUENCE</scope>
    <source>
        <strain evidence="1">TR055</strain>
    </source>
</reference>
<evidence type="ECO:0000313" key="1">
    <source>
        <dbReference type="EMBL" id="TOZ05990.1"/>
    </source>
</evidence>
<gene>
    <name evidence="1" type="ORF">DIS17_00665</name>
</gene>
<dbReference type="Proteomes" id="UP000785759">
    <property type="component" value="Unassembled WGS sequence"/>
</dbReference>
<accession>A0AAJ5FJZ7</accession>
<protein>
    <submittedName>
        <fullName evidence="1">Uncharacterized protein</fullName>
    </submittedName>
</protein>
<dbReference type="EMBL" id="QFDK01000001">
    <property type="protein sequence ID" value="TOZ05990.1"/>
    <property type="molecule type" value="Genomic_DNA"/>
</dbReference>
<evidence type="ECO:0000313" key="2">
    <source>
        <dbReference type="Proteomes" id="UP000785759"/>
    </source>
</evidence>
<dbReference type="RefSeq" id="WP_075168794.1">
    <property type="nucleotide sequence ID" value="NZ_CP046631.1"/>
</dbReference>